<name>A0A3M7RYJ2_BRAPC</name>
<keyword evidence="2" id="KW-1185">Reference proteome</keyword>
<sequence length="132" mass="15908">MPDIEVFFVFMDTLLHWISSRDVKIFYFQENVNNFIWIIGYLRLLAASYVHNKPSDGSGCRDHNLIMMVNQNCKRNSHLFFFKTLHFLHSVSKLRKNTTNLSFGQKLEDSFHFTCYFDHWIIIMNFRKFQTI</sequence>
<evidence type="ECO:0000313" key="2">
    <source>
        <dbReference type="Proteomes" id="UP000276133"/>
    </source>
</evidence>
<accession>A0A3M7RYJ2</accession>
<dbReference type="Proteomes" id="UP000276133">
    <property type="component" value="Unassembled WGS sequence"/>
</dbReference>
<proteinExistence type="predicted"/>
<organism evidence="1 2">
    <name type="scientific">Brachionus plicatilis</name>
    <name type="common">Marine rotifer</name>
    <name type="synonym">Brachionus muelleri</name>
    <dbReference type="NCBI Taxonomy" id="10195"/>
    <lineage>
        <taxon>Eukaryota</taxon>
        <taxon>Metazoa</taxon>
        <taxon>Spiralia</taxon>
        <taxon>Gnathifera</taxon>
        <taxon>Rotifera</taxon>
        <taxon>Eurotatoria</taxon>
        <taxon>Monogononta</taxon>
        <taxon>Pseudotrocha</taxon>
        <taxon>Ploima</taxon>
        <taxon>Brachionidae</taxon>
        <taxon>Brachionus</taxon>
    </lineage>
</organism>
<dbReference type="EMBL" id="REGN01002360">
    <property type="protein sequence ID" value="RNA28631.1"/>
    <property type="molecule type" value="Genomic_DNA"/>
</dbReference>
<evidence type="ECO:0000313" key="1">
    <source>
        <dbReference type="EMBL" id="RNA28631.1"/>
    </source>
</evidence>
<comment type="caution">
    <text evidence="1">The sequence shown here is derived from an EMBL/GenBank/DDBJ whole genome shotgun (WGS) entry which is preliminary data.</text>
</comment>
<reference evidence="1 2" key="1">
    <citation type="journal article" date="2018" name="Sci. Rep.">
        <title>Genomic signatures of local adaptation to the degree of environmental predictability in rotifers.</title>
        <authorList>
            <person name="Franch-Gras L."/>
            <person name="Hahn C."/>
            <person name="Garcia-Roger E.M."/>
            <person name="Carmona M.J."/>
            <person name="Serra M."/>
            <person name="Gomez A."/>
        </authorList>
    </citation>
    <scope>NUCLEOTIDE SEQUENCE [LARGE SCALE GENOMIC DNA]</scope>
    <source>
        <strain evidence="1">HYR1</strain>
    </source>
</reference>
<gene>
    <name evidence="1" type="ORF">BpHYR1_013044</name>
</gene>
<protein>
    <submittedName>
        <fullName evidence="1">Uncharacterized protein</fullName>
    </submittedName>
</protein>
<dbReference type="AlphaFoldDB" id="A0A3M7RYJ2"/>